<gene>
    <name evidence="2" type="ORF">Tci_032546</name>
</gene>
<dbReference type="AlphaFoldDB" id="A0A6L2LG19"/>
<protein>
    <submittedName>
        <fullName evidence="2">Uncharacterized protein</fullName>
    </submittedName>
</protein>
<keyword evidence="1" id="KW-1133">Transmembrane helix</keyword>
<accession>A0A6L2LG19</accession>
<keyword evidence="1" id="KW-0472">Membrane</keyword>
<feature type="non-terminal residue" evidence="2">
    <location>
        <position position="1"/>
    </location>
</feature>
<evidence type="ECO:0000313" key="2">
    <source>
        <dbReference type="EMBL" id="GEU60568.1"/>
    </source>
</evidence>
<comment type="caution">
    <text evidence="2">The sequence shown here is derived from an EMBL/GenBank/DDBJ whole genome shotgun (WGS) entry which is preliminary data.</text>
</comment>
<evidence type="ECO:0000256" key="1">
    <source>
        <dbReference type="SAM" id="Phobius"/>
    </source>
</evidence>
<reference evidence="2" key="1">
    <citation type="journal article" date="2019" name="Sci. Rep.">
        <title>Draft genome of Tanacetum cinerariifolium, the natural source of mosquito coil.</title>
        <authorList>
            <person name="Yamashiro T."/>
            <person name="Shiraishi A."/>
            <person name="Satake H."/>
            <person name="Nakayama K."/>
        </authorList>
    </citation>
    <scope>NUCLEOTIDE SEQUENCE</scope>
</reference>
<dbReference type="EMBL" id="BKCJ010004357">
    <property type="protein sequence ID" value="GEU60568.1"/>
    <property type="molecule type" value="Genomic_DNA"/>
</dbReference>
<sequence>TNDACLLPGKVEEGRANAMEVVEWAGMEESLLLVPCCWERWKRVVGSVVEVVEWTGVEESGGKTVGGKKGLNATVFAILMGKRWLLLQVWGLNTPSKLLVDLPEIDLLENGIQYEEKTIFMDNIMSFVVRFQDQIFLHIFSKRKFLQLMYGIGVIVSFTLLPLAFVKISSLKCKLFLYFGYRTGAAKSL</sequence>
<proteinExistence type="predicted"/>
<organism evidence="2">
    <name type="scientific">Tanacetum cinerariifolium</name>
    <name type="common">Dalmatian daisy</name>
    <name type="synonym">Chrysanthemum cinerariifolium</name>
    <dbReference type="NCBI Taxonomy" id="118510"/>
    <lineage>
        <taxon>Eukaryota</taxon>
        <taxon>Viridiplantae</taxon>
        <taxon>Streptophyta</taxon>
        <taxon>Embryophyta</taxon>
        <taxon>Tracheophyta</taxon>
        <taxon>Spermatophyta</taxon>
        <taxon>Magnoliopsida</taxon>
        <taxon>eudicotyledons</taxon>
        <taxon>Gunneridae</taxon>
        <taxon>Pentapetalae</taxon>
        <taxon>asterids</taxon>
        <taxon>campanulids</taxon>
        <taxon>Asterales</taxon>
        <taxon>Asteraceae</taxon>
        <taxon>Asteroideae</taxon>
        <taxon>Anthemideae</taxon>
        <taxon>Anthemidinae</taxon>
        <taxon>Tanacetum</taxon>
    </lineage>
</organism>
<feature type="transmembrane region" description="Helical" evidence="1">
    <location>
        <begin position="145"/>
        <end position="166"/>
    </location>
</feature>
<name>A0A6L2LG19_TANCI</name>
<keyword evidence="1" id="KW-0812">Transmembrane</keyword>